<evidence type="ECO:0000313" key="2">
    <source>
        <dbReference type="Proteomes" id="UP001233999"/>
    </source>
</evidence>
<name>A0AAD8EIH9_DIPPU</name>
<organism evidence="1 2">
    <name type="scientific">Diploptera punctata</name>
    <name type="common">Pacific beetle cockroach</name>
    <dbReference type="NCBI Taxonomy" id="6984"/>
    <lineage>
        <taxon>Eukaryota</taxon>
        <taxon>Metazoa</taxon>
        <taxon>Ecdysozoa</taxon>
        <taxon>Arthropoda</taxon>
        <taxon>Hexapoda</taxon>
        <taxon>Insecta</taxon>
        <taxon>Pterygota</taxon>
        <taxon>Neoptera</taxon>
        <taxon>Polyneoptera</taxon>
        <taxon>Dictyoptera</taxon>
        <taxon>Blattodea</taxon>
        <taxon>Blaberoidea</taxon>
        <taxon>Blaberidae</taxon>
        <taxon>Diplopterinae</taxon>
        <taxon>Diploptera</taxon>
    </lineage>
</organism>
<dbReference type="Proteomes" id="UP001233999">
    <property type="component" value="Unassembled WGS sequence"/>
</dbReference>
<dbReference type="EMBL" id="JASPKZ010003868">
    <property type="protein sequence ID" value="KAJ9591431.1"/>
    <property type="molecule type" value="Genomic_DNA"/>
</dbReference>
<protein>
    <submittedName>
        <fullName evidence="1">Uncharacterized protein</fullName>
    </submittedName>
</protein>
<feature type="non-terminal residue" evidence="1">
    <location>
        <position position="159"/>
    </location>
</feature>
<evidence type="ECO:0000313" key="1">
    <source>
        <dbReference type="EMBL" id="KAJ9591431.1"/>
    </source>
</evidence>
<accession>A0AAD8EIH9</accession>
<keyword evidence="2" id="KW-1185">Reference proteome</keyword>
<comment type="caution">
    <text evidence="1">The sequence shown here is derived from an EMBL/GenBank/DDBJ whole genome shotgun (WGS) entry which is preliminary data.</text>
</comment>
<sequence>VEMDYIEKKLFFHKLVGVRPVLQEKKYLVFEFNAAVNGKYNKPYYLRVKKIRNGSYVIESYFLPDSILVREMLGEDAILDDKNMLEFINTVQQCVAAYHQRKAYILEVKELVNEMKYFYTIDYRFVEFTFVANNLDTCINLMYDNDKFIPSTLNVYCKG</sequence>
<gene>
    <name evidence="1" type="ORF">L9F63_002037</name>
</gene>
<reference evidence="1" key="1">
    <citation type="journal article" date="2023" name="IScience">
        <title>Live-bearing cockroach genome reveals convergent evolutionary mechanisms linked to viviparity in insects and beyond.</title>
        <authorList>
            <person name="Fouks B."/>
            <person name="Harrison M.C."/>
            <person name="Mikhailova A.A."/>
            <person name="Marchal E."/>
            <person name="English S."/>
            <person name="Carruthers M."/>
            <person name="Jennings E.C."/>
            <person name="Chiamaka E.L."/>
            <person name="Frigard R.A."/>
            <person name="Pippel M."/>
            <person name="Attardo G.M."/>
            <person name="Benoit J.B."/>
            <person name="Bornberg-Bauer E."/>
            <person name="Tobe S.S."/>
        </authorList>
    </citation>
    <scope>NUCLEOTIDE SEQUENCE</scope>
    <source>
        <strain evidence="1">Stay&amp;Tobe</strain>
    </source>
</reference>
<reference evidence="1" key="2">
    <citation type="submission" date="2023-05" db="EMBL/GenBank/DDBJ databases">
        <authorList>
            <person name="Fouks B."/>
        </authorList>
    </citation>
    <scope>NUCLEOTIDE SEQUENCE</scope>
    <source>
        <strain evidence="1">Stay&amp;Tobe</strain>
        <tissue evidence="1">Testes</tissue>
    </source>
</reference>
<dbReference type="AlphaFoldDB" id="A0AAD8EIH9"/>
<proteinExistence type="predicted"/>